<dbReference type="AlphaFoldDB" id="N2BLA0"/>
<dbReference type="Proteomes" id="UP000012589">
    <property type="component" value="Unassembled WGS sequence"/>
</dbReference>
<keyword evidence="2" id="KW-1185">Reference proteome</keyword>
<evidence type="ECO:0000313" key="2">
    <source>
        <dbReference type="Proteomes" id="UP000012589"/>
    </source>
</evidence>
<dbReference type="EMBL" id="AQFT01000010">
    <property type="protein sequence ID" value="EMZ37589.1"/>
    <property type="molecule type" value="Genomic_DNA"/>
</dbReference>
<comment type="caution">
    <text evidence="1">The sequence shown here is derived from an EMBL/GenBank/DDBJ whole genome shotgun (WGS) entry which is preliminary data.</text>
</comment>
<reference evidence="1 2" key="1">
    <citation type="journal article" date="2014" name="Genome Announc.">
        <title>Draft genome sequences of the altered schaedler flora, a defined bacterial community from gnotobiotic mice.</title>
        <authorList>
            <person name="Wannemuehler M.J."/>
            <person name="Overstreet A.M."/>
            <person name="Ward D.V."/>
            <person name="Phillips G.J."/>
        </authorList>
    </citation>
    <scope>NUCLEOTIDE SEQUENCE [LARGE SCALE GENOMIC DNA]</scope>
    <source>
        <strain evidence="1 2">ASF492</strain>
    </source>
</reference>
<proteinExistence type="predicted"/>
<sequence>MKNKEHEAIIVKENSITLAKGAITMATNEKVKILSKKWGKPKKEVYEGSPLYDGLDGYTTYIWNKGKTTITYVSPVDETFCGLRKHIDIHSSDKNIKIFGIKVGMERKKAEKIEKKLGDYAPYYGCENEKVNYIYCSFNME</sequence>
<dbReference type="PATRIC" id="fig|1235802.3.peg.331"/>
<accession>N2BLA0</accession>
<evidence type="ECO:0000313" key="1">
    <source>
        <dbReference type="EMBL" id="EMZ37589.1"/>
    </source>
</evidence>
<organism evidence="1 2">
    <name type="scientific">Eubacterium plexicaudatum ASF492</name>
    <dbReference type="NCBI Taxonomy" id="1235802"/>
    <lineage>
        <taxon>Bacteria</taxon>
        <taxon>Bacillati</taxon>
        <taxon>Bacillota</taxon>
        <taxon>Clostridia</taxon>
        <taxon>Eubacteriales</taxon>
        <taxon>Eubacteriaceae</taxon>
        <taxon>Eubacterium</taxon>
    </lineage>
</organism>
<name>N2BLA0_9FIRM</name>
<dbReference type="HOGENOM" id="CLU_1822446_0_0_9"/>
<protein>
    <submittedName>
        <fullName evidence="1">Uncharacterized protein</fullName>
    </submittedName>
</protein>
<gene>
    <name evidence="1" type="ORF">C823_00315</name>
</gene>